<evidence type="ECO:0000256" key="1">
    <source>
        <dbReference type="ARBA" id="ARBA00022806"/>
    </source>
</evidence>
<dbReference type="FunFam" id="3.40.50.300:FF:001366">
    <property type="entry name" value="ATP binding protein, putative"/>
    <property type="match status" value="1"/>
</dbReference>
<evidence type="ECO:0000313" key="8">
    <source>
        <dbReference type="Proteomes" id="UP001149165"/>
    </source>
</evidence>
<accession>A0A9W9KJ36</accession>
<dbReference type="InterPro" id="IPR041679">
    <property type="entry name" value="DNA2/NAM7-like_C"/>
</dbReference>
<dbReference type="GO" id="GO:0031048">
    <property type="term" value="P:regulatory ncRNA-mediated heterochromatin formation"/>
    <property type="evidence" value="ECO:0007669"/>
    <property type="project" value="TreeGrafter"/>
</dbReference>
<dbReference type="OrthoDB" id="409395at2759"/>
<dbReference type="InterPro" id="IPR045055">
    <property type="entry name" value="DNA2/NAM7-like"/>
</dbReference>
<dbReference type="Gene3D" id="3.40.50.300">
    <property type="entry name" value="P-loop containing nucleotide triphosphate hydrolases"/>
    <property type="match status" value="3"/>
</dbReference>
<keyword evidence="8" id="KW-1185">Reference proteome</keyword>
<dbReference type="GO" id="GO:0031380">
    <property type="term" value="C:nuclear RNA-directed RNA polymerase complex"/>
    <property type="evidence" value="ECO:0007669"/>
    <property type="project" value="TreeGrafter"/>
</dbReference>
<dbReference type="PANTHER" id="PTHR10887:SF341">
    <property type="entry name" value="NFX1-TYPE ZINC FINGER-CONTAINING PROTEIN 1"/>
    <property type="match status" value="1"/>
</dbReference>
<dbReference type="Pfam" id="PF25396">
    <property type="entry name" value="ZNFX1"/>
    <property type="match status" value="1"/>
</dbReference>
<evidence type="ECO:0000256" key="2">
    <source>
        <dbReference type="SAM" id="MobiDB-lite"/>
    </source>
</evidence>
<dbReference type="GO" id="GO:0004386">
    <property type="term" value="F:helicase activity"/>
    <property type="evidence" value="ECO:0007669"/>
    <property type="project" value="InterPro"/>
</dbReference>
<feature type="domain" description="DNA2/NAM7 helicase helicase" evidence="4">
    <location>
        <begin position="317"/>
        <end position="693"/>
    </location>
</feature>
<gene>
    <name evidence="7" type="ORF">N7456_005214</name>
</gene>
<feature type="region of interest" description="Disordered" evidence="2">
    <location>
        <begin position="1061"/>
        <end position="1082"/>
    </location>
</feature>
<reference evidence="7" key="2">
    <citation type="journal article" date="2023" name="IMA Fungus">
        <title>Comparative genomic study of the Penicillium genus elucidates a diverse pangenome and 15 lateral gene transfer events.</title>
        <authorList>
            <person name="Petersen C."/>
            <person name="Sorensen T."/>
            <person name="Nielsen M.R."/>
            <person name="Sondergaard T.E."/>
            <person name="Sorensen J.L."/>
            <person name="Fitzpatrick D.A."/>
            <person name="Frisvad J.C."/>
            <person name="Nielsen K.L."/>
        </authorList>
    </citation>
    <scope>NUCLEOTIDE SEQUENCE</scope>
    <source>
        <strain evidence="7">IBT 30069</strain>
    </source>
</reference>
<feature type="compositionally biased region" description="Basic and acidic residues" evidence="2">
    <location>
        <begin position="1145"/>
        <end position="1170"/>
    </location>
</feature>
<feature type="compositionally biased region" description="Polar residues" evidence="2">
    <location>
        <begin position="13"/>
        <end position="25"/>
    </location>
</feature>
<keyword evidence="3" id="KW-1133">Transmembrane helix</keyword>
<dbReference type="InterPro" id="IPR027417">
    <property type="entry name" value="P-loop_NTPase"/>
</dbReference>
<dbReference type="CDD" id="cd18808">
    <property type="entry name" value="SF1_C_Upf1"/>
    <property type="match status" value="1"/>
</dbReference>
<feature type="region of interest" description="Disordered" evidence="2">
    <location>
        <begin position="1"/>
        <end position="25"/>
    </location>
</feature>
<evidence type="ECO:0000313" key="7">
    <source>
        <dbReference type="EMBL" id="KAJ5108539.1"/>
    </source>
</evidence>
<sequence length="1200" mass="135180">MDQPTGSLPFPPTSTSFAEMATSQGNTTTLQANKAIRQYFEYTGHSSAENNAPNRPTSTKWTDIPEIPTEGELMDLTGVCKERKALVPPNVISQPWRSSEQYLEAHYKLLREDTVAPLRDAILWVRENPSTLDKKDVFIYEKVHFIRATMTNRGMAFRIRFSTKRAGKRILWKYSSRLIPGTLVALSPDKDCFQTKCVVAIVAARPLERVSSYPPEIDIYFANTDDMEIDSQKEWVMVESRSNYFEATRHTLAALQKLAKEKFPLSRHICQLEKDVKVSPDIQGNPVLNFQQLADGIRDEVSSYNVLNDLPTEPLGNLNQLQWQALKAILTQQLVLVQGPPGTGKTHVSIVALKILLSNMATGAPPIIVAAHTNHALDQLIRQVATFEKNYVRLGGRSNDVDIRQRTLYNIKLTQKSQSLLGGLSGPARKELRNAESSVISLLRVLECARSGQEPLQAADFFQYDLLTKEQVESLKRDDDNWEHVGHEQEADPFKAWLGDRLVLLPQVYENESNYVTLDDIDEEYEQLREIEAEQGPEDGNFEDLKGRSVDFDMSFCGKQRHSISENKIQQYLQKSDLWKIPVQARGSIYNYLRSKLLKTLQEKVRTLGKQYADASKGVLIGTWERDYEILRKAKLIAMTTTGLSKYRGLVASVNPKIVLIEEAAEVIEAPVAVACFESIQQLILVGDHKQLKGSCSVFDLTGDPFHLDVSMFERLTRNKMPFFMLREQRRMTPEVSDLLQPIYGQLENHSSVLNYPPIPGMGNIRSFFFSHQWQENGDSLSSKLNEMEALMLVEFYVYLLMNGTLASSITIITFYNGQRKLLLKMMRNHQSLKYLSPKVMTVDSYQGEENDIVLLSLVRSNSKNGIGFLAVENRVCVALSRAKRGFFLFGNGKLLASVSPLWSQVLKIMDSDTKKLRTGSSLRLTCQKHGNHTDITVPGDWRYLNGGCHDLCRETLKCGHICDLKCHGYSHKMISCNKPCSYVRPCCNLACTAVCGSLHTHSCSCISETTAIGGESRDVVNNLTENVHSVFPGEVRVPHKRRALRLLNGPTQRQKIFDSAKPSRRYTVSPKGKPSGFSSRSKQFVATSHQKWNAFSDGGAKEMDQSLQVLARAEDLESEDVKRALKVVDPKFLPKDLLERLEKNTQKHEEEASEIKEEPVTDSEVKGENGSEDANQYPLLDVSDTGSSVPEGMLIDLSF</sequence>
<keyword evidence="1" id="KW-0067">ATP-binding</keyword>
<evidence type="ECO:0000259" key="5">
    <source>
        <dbReference type="Pfam" id="PF13087"/>
    </source>
</evidence>
<dbReference type="EMBL" id="JAPQKH010000003">
    <property type="protein sequence ID" value="KAJ5108539.1"/>
    <property type="molecule type" value="Genomic_DNA"/>
</dbReference>
<evidence type="ECO:0000259" key="4">
    <source>
        <dbReference type="Pfam" id="PF13086"/>
    </source>
</evidence>
<evidence type="ECO:0000256" key="3">
    <source>
        <dbReference type="SAM" id="Phobius"/>
    </source>
</evidence>
<dbReference type="Pfam" id="PF13087">
    <property type="entry name" value="AAA_12"/>
    <property type="match status" value="1"/>
</dbReference>
<feature type="domain" description="DNA2/NAM7 helicase-like C-terminal" evidence="5">
    <location>
        <begin position="708"/>
        <end position="893"/>
    </location>
</feature>
<dbReference type="InterPro" id="IPR057373">
    <property type="entry name" value="ZNFX1"/>
</dbReference>
<dbReference type="InterPro" id="IPR041677">
    <property type="entry name" value="DNA2/NAM7_AAA_11"/>
</dbReference>
<proteinExistence type="predicted"/>
<evidence type="ECO:0000259" key="6">
    <source>
        <dbReference type="Pfam" id="PF25396"/>
    </source>
</evidence>
<dbReference type="PANTHER" id="PTHR10887">
    <property type="entry name" value="DNA2/NAM7 HELICASE FAMILY"/>
    <property type="match status" value="1"/>
</dbReference>
<keyword evidence="1" id="KW-0547">Nucleotide-binding</keyword>
<keyword evidence="1" id="KW-0378">Hydrolase</keyword>
<name>A0A9W9KJ36_9EURO</name>
<dbReference type="AlphaFoldDB" id="A0A9W9KJ36"/>
<keyword evidence="3" id="KW-0472">Membrane</keyword>
<dbReference type="InterPro" id="IPR047187">
    <property type="entry name" value="SF1_C_Upf1"/>
</dbReference>
<reference evidence="7" key="1">
    <citation type="submission" date="2022-11" db="EMBL/GenBank/DDBJ databases">
        <authorList>
            <person name="Petersen C."/>
        </authorList>
    </citation>
    <scope>NUCLEOTIDE SEQUENCE</scope>
    <source>
        <strain evidence="7">IBT 30069</strain>
    </source>
</reference>
<feature type="region of interest" description="Disordered" evidence="2">
    <location>
        <begin position="1145"/>
        <end position="1200"/>
    </location>
</feature>
<protein>
    <submittedName>
        <fullName evidence="7">Uncharacterized protein</fullName>
    </submittedName>
</protein>
<keyword evidence="1" id="KW-0347">Helicase</keyword>
<dbReference type="SUPFAM" id="SSF52540">
    <property type="entry name" value="P-loop containing nucleoside triphosphate hydrolases"/>
    <property type="match status" value="1"/>
</dbReference>
<feature type="transmembrane region" description="Helical" evidence="3">
    <location>
        <begin position="796"/>
        <end position="818"/>
    </location>
</feature>
<dbReference type="Proteomes" id="UP001149165">
    <property type="component" value="Unassembled WGS sequence"/>
</dbReference>
<comment type="caution">
    <text evidence="7">The sequence shown here is derived from an EMBL/GenBank/DDBJ whole genome shotgun (WGS) entry which is preliminary data.</text>
</comment>
<keyword evidence="3" id="KW-0812">Transmembrane</keyword>
<feature type="domain" description="ZNFX1" evidence="6">
    <location>
        <begin position="133"/>
        <end position="241"/>
    </location>
</feature>
<organism evidence="7 8">
    <name type="scientific">Penicillium angulare</name>
    <dbReference type="NCBI Taxonomy" id="116970"/>
    <lineage>
        <taxon>Eukaryota</taxon>
        <taxon>Fungi</taxon>
        <taxon>Dikarya</taxon>
        <taxon>Ascomycota</taxon>
        <taxon>Pezizomycotina</taxon>
        <taxon>Eurotiomycetes</taxon>
        <taxon>Eurotiomycetidae</taxon>
        <taxon>Eurotiales</taxon>
        <taxon>Aspergillaceae</taxon>
        <taxon>Penicillium</taxon>
    </lineage>
</organism>
<dbReference type="Pfam" id="PF13086">
    <property type="entry name" value="AAA_11"/>
    <property type="match status" value="1"/>
</dbReference>